<keyword evidence="2" id="KW-1185">Reference proteome</keyword>
<protein>
    <submittedName>
        <fullName evidence="1">Uncharacterized protein</fullName>
    </submittedName>
</protein>
<sequence length="93" mass="10957">MNEDQLRAELKAVYTSSSWRITAPLRLVSQLLKSGGWQKLYLDTRRLVKKTRAHPVEVRPLEVKRDDTERLGPEGRKVLIELQNRIKHNKHME</sequence>
<organism evidence="1 2">
    <name type="scientific">Undibacterium hunanense</name>
    <dbReference type="NCBI Taxonomy" id="2762292"/>
    <lineage>
        <taxon>Bacteria</taxon>
        <taxon>Pseudomonadati</taxon>
        <taxon>Pseudomonadota</taxon>
        <taxon>Betaproteobacteria</taxon>
        <taxon>Burkholderiales</taxon>
        <taxon>Oxalobacteraceae</taxon>
        <taxon>Undibacterium</taxon>
    </lineage>
</organism>
<gene>
    <name evidence="1" type="ORF">H8L32_22670</name>
</gene>
<proteinExistence type="predicted"/>
<comment type="caution">
    <text evidence="1">The sequence shown here is derived from an EMBL/GenBank/DDBJ whole genome shotgun (WGS) entry which is preliminary data.</text>
</comment>
<dbReference type="EMBL" id="JACOGF010000014">
    <property type="protein sequence ID" value="MBC3920286.1"/>
    <property type="molecule type" value="Genomic_DNA"/>
</dbReference>
<dbReference type="RefSeq" id="WP_186949668.1">
    <property type="nucleotide sequence ID" value="NZ_JACOGF010000014.1"/>
</dbReference>
<accession>A0ABR6ZWP7</accession>
<name>A0ABR6ZWP7_9BURK</name>
<reference evidence="1 2" key="1">
    <citation type="submission" date="2020-08" db="EMBL/GenBank/DDBJ databases">
        <title>Novel species isolated from subtropical streams in China.</title>
        <authorList>
            <person name="Lu H."/>
        </authorList>
    </citation>
    <scope>NUCLEOTIDE SEQUENCE [LARGE SCALE GENOMIC DNA]</scope>
    <source>
        <strain evidence="1 2">CY18W</strain>
    </source>
</reference>
<dbReference type="Proteomes" id="UP000650424">
    <property type="component" value="Unassembled WGS sequence"/>
</dbReference>
<evidence type="ECO:0000313" key="1">
    <source>
        <dbReference type="EMBL" id="MBC3920286.1"/>
    </source>
</evidence>
<evidence type="ECO:0000313" key="2">
    <source>
        <dbReference type="Proteomes" id="UP000650424"/>
    </source>
</evidence>